<evidence type="ECO:0000256" key="1">
    <source>
        <dbReference type="SAM" id="MobiDB-lite"/>
    </source>
</evidence>
<keyword evidence="3" id="KW-1185">Reference proteome</keyword>
<proteinExistence type="predicted"/>
<dbReference type="Proteomes" id="UP000053732">
    <property type="component" value="Unassembled WGS sequence"/>
</dbReference>
<gene>
    <name evidence="2" type="ORF">PCAMFM013_S097g000003</name>
</gene>
<dbReference type="AlphaFoldDB" id="A0A0G4PY19"/>
<feature type="region of interest" description="Disordered" evidence="1">
    <location>
        <begin position="29"/>
        <end position="50"/>
    </location>
</feature>
<reference evidence="2 3" key="1">
    <citation type="journal article" date="2014" name="Nat. Commun.">
        <title>Multiple recent horizontal transfers of a large genomic region in cheese making fungi.</title>
        <authorList>
            <person name="Cheeseman K."/>
            <person name="Ropars J."/>
            <person name="Renault P."/>
            <person name="Dupont J."/>
            <person name="Gouzy J."/>
            <person name="Branca A."/>
            <person name="Abraham A.L."/>
            <person name="Ceppi M."/>
            <person name="Conseiller E."/>
            <person name="Debuchy R."/>
            <person name="Malagnac F."/>
            <person name="Goarin A."/>
            <person name="Silar P."/>
            <person name="Lacoste S."/>
            <person name="Sallet E."/>
            <person name="Bensimon A."/>
            <person name="Giraud T."/>
            <person name="Brygoo Y."/>
        </authorList>
    </citation>
    <scope>NUCLEOTIDE SEQUENCE [LARGE SCALE GENOMIC DNA]</scope>
    <source>
        <strain evidence="3">FM 013</strain>
    </source>
</reference>
<accession>A0A0G4PY19</accession>
<sequence>MFRDLVDCPNLRDIRRELRSDTVDAFNNVSSLLGGSTEGKSGKPYKSRSSYLEAQRLGVTREEKNRSQKGYSITWMHSLASKKRAWYRNQVHEILAPRDRIVPSGGDKRDSKTAFRTD</sequence>
<dbReference type="EMBL" id="HG793228">
    <property type="protein sequence ID" value="CRL31256.1"/>
    <property type="molecule type" value="Genomic_DNA"/>
</dbReference>
<evidence type="ECO:0000313" key="3">
    <source>
        <dbReference type="Proteomes" id="UP000053732"/>
    </source>
</evidence>
<organism evidence="2 3">
    <name type="scientific">Penicillium camemberti (strain FM 013)</name>
    <dbReference type="NCBI Taxonomy" id="1429867"/>
    <lineage>
        <taxon>Eukaryota</taxon>
        <taxon>Fungi</taxon>
        <taxon>Dikarya</taxon>
        <taxon>Ascomycota</taxon>
        <taxon>Pezizomycotina</taxon>
        <taxon>Eurotiomycetes</taxon>
        <taxon>Eurotiomycetidae</taxon>
        <taxon>Eurotiales</taxon>
        <taxon>Aspergillaceae</taxon>
        <taxon>Penicillium</taxon>
    </lineage>
</organism>
<protein>
    <submittedName>
        <fullName evidence="2">Str. FM013</fullName>
    </submittedName>
</protein>
<name>A0A0G4PY19_PENC3</name>
<evidence type="ECO:0000313" key="2">
    <source>
        <dbReference type="EMBL" id="CRL31256.1"/>
    </source>
</evidence>
<feature type="region of interest" description="Disordered" evidence="1">
    <location>
        <begin position="98"/>
        <end position="118"/>
    </location>
</feature>